<dbReference type="FunFam" id="3.30.1360.40:FF:000001">
    <property type="entry name" value="Ribosome-recycling factor"/>
    <property type="match status" value="1"/>
</dbReference>
<proteinExistence type="inferred from homology"/>
<keyword evidence="2" id="KW-0648">Protein biosynthesis</keyword>
<sequence>MPDDFIAQLKEAASRTIERLRERLALIRTDRSSPSLVENVFVEYGGSRLVVKQLASIATPDSRNILITPWDRSSIEAIAKALEGADLGVMPVVAGTDIRITLPPLSEERRKLLAREVGERVEEARIVLRRARDESSSVLRDAFKQKTISEDLFFKHKQELDRIVQNAQKEMDASGEQKQKEILGTS</sequence>
<organism evidence="5 6">
    <name type="scientific">Candidatus Terrybacteria bacterium RIFCSPHIGHO2_01_FULL_48_17</name>
    <dbReference type="NCBI Taxonomy" id="1802362"/>
    <lineage>
        <taxon>Bacteria</taxon>
        <taxon>Candidatus Terryibacteriota</taxon>
    </lineage>
</organism>
<dbReference type="EMBL" id="MHSS01000001">
    <property type="protein sequence ID" value="OHA49023.1"/>
    <property type="molecule type" value="Genomic_DNA"/>
</dbReference>
<evidence type="ECO:0000256" key="1">
    <source>
        <dbReference type="ARBA" id="ARBA00005912"/>
    </source>
</evidence>
<dbReference type="Proteomes" id="UP000177629">
    <property type="component" value="Unassembled WGS sequence"/>
</dbReference>
<evidence type="ECO:0000259" key="4">
    <source>
        <dbReference type="Pfam" id="PF01765"/>
    </source>
</evidence>
<dbReference type="InterPro" id="IPR002661">
    <property type="entry name" value="Ribosome_recyc_fac"/>
</dbReference>
<reference evidence="5 6" key="1">
    <citation type="journal article" date="2016" name="Nat. Commun.">
        <title>Thousands of microbial genomes shed light on interconnected biogeochemical processes in an aquifer system.</title>
        <authorList>
            <person name="Anantharaman K."/>
            <person name="Brown C.T."/>
            <person name="Hug L.A."/>
            <person name="Sharon I."/>
            <person name="Castelle C.J."/>
            <person name="Probst A.J."/>
            <person name="Thomas B.C."/>
            <person name="Singh A."/>
            <person name="Wilkins M.J."/>
            <person name="Karaoz U."/>
            <person name="Brodie E.L."/>
            <person name="Williams K.H."/>
            <person name="Hubbard S.S."/>
            <person name="Banfield J.F."/>
        </authorList>
    </citation>
    <scope>NUCLEOTIDE SEQUENCE [LARGE SCALE GENOMIC DNA]</scope>
</reference>
<accession>A0A1G2PL88</accession>
<dbReference type="STRING" id="1802362.A2806_01620"/>
<feature type="domain" description="Ribosome recycling factor" evidence="4">
    <location>
        <begin position="21"/>
        <end position="183"/>
    </location>
</feature>
<comment type="caution">
    <text evidence="5">The sequence shown here is derived from an EMBL/GenBank/DDBJ whole genome shotgun (WGS) entry which is preliminary data.</text>
</comment>
<evidence type="ECO:0000313" key="6">
    <source>
        <dbReference type="Proteomes" id="UP000177629"/>
    </source>
</evidence>
<dbReference type="GO" id="GO:0043023">
    <property type="term" value="F:ribosomal large subunit binding"/>
    <property type="evidence" value="ECO:0007669"/>
    <property type="project" value="TreeGrafter"/>
</dbReference>
<dbReference type="AlphaFoldDB" id="A0A1G2PL88"/>
<gene>
    <name evidence="5" type="ORF">A2806_01620</name>
</gene>
<feature type="region of interest" description="Disordered" evidence="3">
    <location>
        <begin position="167"/>
        <end position="186"/>
    </location>
</feature>
<evidence type="ECO:0000256" key="2">
    <source>
        <dbReference type="ARBA" id="ARBA00022917"/>
    </source>
</evidence>
<evidence type="ECO:0000313" key="5">
    <source>
        <dbReference type="EMBL" id="OHA49023.1"/>
    </source>
</evidence>
<evidence type="ECO:0000256" key="3">
    <source>
        <dbReference type="SAM" id="MobiDB-lite"/>
    </source>
</evidence>
<dbReference type="GO" id="GO:0006412">
    <property type="term" value="P:translation"/>
    <property type="evidence" value="ECO:0007669"/>
    <property type="project" value="UniProtKB-KW"/>
</dbReference>
<dbReference type="Gene3D" id="3.30.1360.40">
    <property type="match status" value="1"/>
</dbReference>
<dbReference type="Pfam" id="PF01765">
    <property type="entry name" value="RRF"/>
    <property type="match status" value="1"/>
</dbReference>
<name>A0A1G2PL88_9BACT</name>
<dbReference type="SUPFAM" id="SSF55194">
    <property type="entry name" value="Ribosome recycling factor, RRF"/>
    <property type="match status" value="1"/>
</dbReference>
<protein>
    <recommendedName>
        <fullName evidence="4">Ribosome recycling factor domain-containing protein</fullName>
    </recommendedName>
</protein>
<dbReference type="Gene3D" id="1.10.132.20">
    <property type="entry name" value="Ribosome-recycling factor"/>
    <property type="match status" value="1"/>
</dbReference>
<dbReference type="InterPro" id="IPR023584">
    <property type="entry name" value="Ribosome_recyc_fac_dom"/>
</dbReference>
<dbReference type="InterPro" id="IPR036191">
    <property type="entry name" value="RRF_sf"/>
</dbReference>
<feature type="compositionally biased region" description="Basic and acidic residues" evidence="3">
    <location>
        <begin position="169"/>
        <end position="186"/>
    </location>
</feature>
<comment type="similarity">
    <text evidence="1">Belongs to the RRF family.</text>
</comment>
<dbReference type="PANTHER" id="PTHR20982">
    <property type="entry name" value="RIBOSOME RECYCLING FACTOR"/>
    <property type="match status" value="1"/>
</dbReference>
<dbReference type="PANTHER" id="PTHR20982:SF3">
    <property type="entry name" value="MITOCHONDRIAL RIBOSOME RECYCLING FACTOR PSEUDO 1"/>
    <property type="match status" value="1"/>
</dbReference>